<evidence type="ECO:0000256" key="17">
    <source>
        <dbReference type="ARBA" id="ARBA00056149"/>
    </source>
</evidence>
<evidence type="ECO:0000256" key="16">
    <source>
        <dbReference type="ARBA" id="ARBA00023303"/>
    </source>
</evidence>
<dbReference type="GO" id="GO:0008076">
    <property type="term" value="C:voltage-gated potassium channel complex"/>
    <property type="evidence" value="ECO:0007669"/>
    <property type="project" value="InterPro"/>
</dbReference>
<evidence type="ECO:0000256" key="20">
    <source>
        <dbReference type="ARBA" id="ARBA00070150"/>
    </source>
</evidence>
<dbReference type="PRINTS" id="PR00169">
    <property type="entry name" value="KCHANNEL"/>
</dbReference>
<dbReference type="InterPro" id="IPR056810">
    <property type="entry name" value="GNC1-like_N"/>
</dbReference>
<evidence type="ECO:0000256" key="5">
    <source>
        <dbReference type="ARBA" id="ARBA00022538"/>
    </source>
</evidence>
<evidence type="ECO:0000259" key="25">
    <source>
        <dbReference type="SMART" id="SM01349"/>
    </source>
</evidence>
<keyword evidence="9" id="KW-0631">Potassium channel</keyword>
<sequence>MGSTSKVVSFWNRRQSLFPNYKVSDTSVSRRCSEIAYPLAKERTWNSMQDLSKDIYDIYAEYENEDEDDVPHKPISPSKKNYMININVGGKPYQIAYKTAARYPKTRIGRLATYTDHNMKLDLCDDYTVTNNEYFFDRDPDVFHSIFNFYRTGVLWIKDELCPRNFLEEINYWGVRIKNTHRCCRISFEERQDELNDQLKIQRELEAEVEIEENEELFHDMFLGHRRRAIWNLMEKPFSSVKAKIMAVASSLFVLISLVAMTLNTVEEMQYRTHAGQLSGKTYWEYVESMCIAFFTMEYILRLISTPDLKSFSRSMLNTVDLIAILPQYLQAVLEFFDSDKNYLKHEADMQAVGQVGKLGQVLRIMRLMRIFRILKLARHSTGLRAFGFTLRQCYQQVGCLFLFIAMGIFSFSAMVYTVEHEMPQTNFTSIPHAWWWAAVSISTVGYGDVYPETILGRMFAFICIAFGIILNGLPISILFNKFSDYYSKLKSNQDADEANGKGWLGLFSARTHEKLRLSLCNVFKITENEFAPIVRGFILYQVSDTLKKFSVKVTTASVKERKEIFAELRQCIKGRELPEPAIRGLCKLFCLTPHRYRDAASRRELLSVIGQLAETQPEILVTSLLHCLLNCGVISKSGVPGKSSGSAAFVGLSWTCLLTSRVFSAPEKREGTLWKKMVEVQSLLAAEVLGGAKTKAQKSILKNFNHLWKQNPGLVDQYISTLLSLDQSPTTLIMLGMCLDFCTVQKDKATIEKHKSFLMDLYLKSVLMSKTKPQQHVLDKSGCLLRHVSHSEFKELLLPTLQKTMLRSPENAMQTVSYLLSAVTLDLSQYAMDIGKAIAGQLKANNAQLMEEAVQAMQNLVQQCSDPSAVKDVVSHLFKILAGSEGKLTVVAQKMSVLSGIASCSHHAVSGTSSQSLSSAVTVMFIPFLQQEVHEGTLVHAVFVLSQWSNRLTVEVPTALLDWFKKAFTLKTSTSLVRHAYFQAMLGAFKGDTLAQASDFTPLFLQTLEKAVAQNSQHALLAEGVAASVLLSRLAMLETQTESKFSSFWNLILDEKKPLFTTEKFLSQANDETLLTVLMLCERLFLDHAHRFNSNKANRMYHYATVAILLSRSWRVRKKAQQTVRKLLSSLGGSSFAYGLLGELRVVVNKHKVLPQEALLSDSGELTDLGRSYIPPRVLLEALYVICSTASQWGDPTEAENLAMEILIITHHPSIVVARRGLWTVLLHSMNLKAEEFIEKNLEAILPHLLEVNADNQAVKNAVGALSGLSPNKLLPHIISHIIKGLSQPALVQVTNQEYAIMLTPEGQLYDKSVIQSAQKESTNKANMKRENKAYSYKEQIIEMELQEELKKKKGIKEELQLTSKQKEMMQAQLEKEAVIRKKLQGLVVEVLSAVGLLEAILIENPPQLSKELPAVLQVLMPLLHSPLASPHIKQVFLDIGLYLMPRHLHHLAVLVGHVTLRLLKPACDLDEAWEQEDLDAAALRTILLLHNHTVPQREIKTSDIAPLSAPAFSFCFPLLNAKLRESSGSTEEMENMMIRALQIVMEHCKLRASTDALDFNIDENGPELLPRVNMFLLLKSVISTATPRLQVLASQCLTALCASAGGGDGCTVAEQPEIDVLLDALLSACFSVRDAALRGLLEMEFALPTDSTEASGLSLLRRLWVARFDVEEEAQGLAEKLWESLGLELVPELCSLLIGDVTHHEEAIRSASAEALSTAVSSYTDQSASVLSQLTQLYHQKLYRPPPVLDALGRVVSEAPPDQWEARCGIALALNKLSQYLEESQVTPLFLFFVPDALNDRHAEVRRCMLDAALSALNTHGKDNVSSLLPVFEEFLKNAPQDASYDSVRQSVVILMGSLAKHLDKNDPKVKPIVAKLITALSTPSQQVQESVASCLPPLVPAIKEDAAGIVKNLLQLLLESDKYAERKGAAYGLAGLVKGLGILSLKQQEIMTTLTDAIQDKKNFRRREGALFAFEMLCNMLGKLFEPYVVHVLPHLLLCFGDGNPYVREAADDCAKAVMRNLSAHGVKLVLPSLLVALEEESWRTKAGSVELLGAMAFCAPKQLSSCLPSIVPKLTEVLTDSHVKVQNAGQQALRQIGSVIRNPEILAITPILLDALTEPSRKTQTCLQTLLDTKFVHFIDAPSLALIMPIVQRAFQDRSTDTRKMAAQIIGNMYSLTDQKDLSPYLPSVIPGLKASLLDPVPEVRTVSAKALGAMVKGMGETCFDDLLPWLMETLASEQSSVDRSGAAQGLAEVMAGLGVEKLDKLMPDVVQTASKVDIASHVRDGYIMMFIYLPLTFGDKFTPYVGPIIPCILKALADENEYVRDTALRAGQRIISMYAETAIALLLPELEQGLFDDLWRIRFSSVQLLGDLLFHISGVTGKMTTETASEDDNFGTAASNKAIIGALGAERRNRVLSGLYMGRSDTQLVVRQASLHVWKIVVSNTPRTLREILPTLFTLLLGFLASTCPDKRTIAARTLGDLVRKLGEKILPEIIPILEDGLRSDKSDERQGVCIGLSEIMKSTSKDAVLVFSESLLPTVRKALCDPLEEVREAAAKTFEQLHATIGHQALDDILPNLLKQLDDKETAEFALDGLKQVMAVKSRSVLPYLVPKLTAPPVSTSVLAFLSAVAGDALTRHLGVILPALLSSLKEKLGTEDEAQELCSCQTVILSVEDEVGQRIIIEDLLEATRGADPGLRQAAVTILNAYFARTRLDYSIHTRSLLSGLIRLLNDSNPDVLSQSWDTISSITKKLDASSQLALIDDLHRDIRSAAADVKGQHLPGFCLPKKGVTCILPVLREGVLTGSPEQKEEAAKALGAVIKLTSPEALRPSVINITGPLIRILGDRFTWMVKTALLETLTLLLAKVGIALKPFLPQLQTTFLKALQDSSRAVRLRAAEALGQLVSIHTKVDPLFSEQLSAIRNAEDSGVRETMLQALRFVIQGAGSKVDPAIRKNITTTLLSMLGHDEDATRMASAGCIGELCAFQSEEELKNVLLQHLLADVSGVDWMVRHGRSMALAIALKSAPEKLCGKEYCDSVTETVLVNATADRIPIATSGIRAMGYLMRHHLRAQELSVNQRIITQFVKCLQNQSSDIRLVAERVLWWVWSDPQTPPLEVGLVKPLIKSLLDNTKDKNTSVRAQSEHTIVNLLKLRQGEEIMQSVIAILDSTSIELLSECHRRSLKKIASLPDSNEVIDDTILT</sequence>
<feature type="coiled-coil region" evidence="23">
    <location>
        <begin position="1344"/>
        <end position="1383"/>
    </location>
</feature>
<dbReference type="Proteomes" id="UP000516260">
    <property type="component" value="Chromosome 4"/>
</dbReference>
<keyword evidence="4" id="KW-1003">Cell membrane</keyword>
<comment type="similarity">
    <text evidence="18">Belongs to the potassium channel family. V (TC 1.A.1.2) subfamily. Kv8.2/KCNV2 sub-subfamily.</text>
</comment>
<dbReference type="InterPro" id="IPR021133">
    <property type="entry name" value="HEAT_type_2"/>
</dbReference>
<comment type="function">
    <text evidence="17">Potassium channel subunit. Modulates channel activity by shifting the threshold and the half-maximal activation to more negative values.</text>
</comment>
<feature type="transmembrane region" description="Helical" evidence="24">
    <location>
        <begin position="398"/>
        <end position="419"/>
    </location>
</feature>
<dbReference type="SUPFAM" id="SSF54695">
    <property type="entry name" value="POZ domain"/>
    <property type="match status" value="1"/>
</dbReference>
<evidence type="ECO:0000256" key="6">
    <source>
        <dbReference type="ARBA" id="ARBA00022553"/>
    </source>
</evidence>
<feature type="repeat" description="HEAT" evidence="22">
    <location>
        <begin position="2313"/>
        <end position="2349"/>
    </location>
</feature>
<feature type="repeat" description="HEAT" evidence="22">
    <location>
        <begin position="2151"/>
        <end position="2189"/>
    </location>
</feature>
<evidence type="ECO:0000256" key="1">
    <source>
        <dbReference type="ARBA" id="ARBA00004651"/>
    </source>
</evidence>
<dbReference type="EMBL" id="SWLE01000017">
    <property type="protein sequence ID" value="TNM89984.1"/>
    <property type="molecule type" value="Genomic_DNA"/>
</dbReference>
<keyword evidence="15" id="KW-0325">Glycoprotein</keyword>
<dbReference type="InterPro" id="IPR003131">
    <property type="entry name" value="T1-type_BTB"/>
</dbReference>
<proteinExistence type="inferred from homology"/>
<dbReference type="InterPro" id="IPR034085">
    <property type="entry name" value="TOG"/>
</dbReference>
<dbReference type="InterPro" id="IPR000357">
    <property type="entry name" value="HEAT"/>
</dbReference>
<dbReference type="PRINTS" id="PR01494">
    <property type="entry name" value="KV9CHANNEL"/>
</dbReference>
<keyword evidence="6" id="KW-0597">Phosphoprotein</keyword>
<comment type="subunit">
    <text evidence="19">Heteromultimer with KCNB1, KCNC1 and KCNF1. Does not form homomultimers.</text>
</comment>
<dbReference type="FunFam" id="1.25.10.10:FF:000090">
    <property type="entry name" value="eIF-2-alpha kinase activator GCN1"/>
    <property type="match status" value="1"/>
</dbReference>
<evidence type="ECO:0000256" key="22">
    <source>
        <dbReference type="PROSITE-ProRule" id="PRU00103"/>
    </source>
</evidence>
<dbReference type="GO" id="GO:0019887">
    <property type="term" value="F:protein kinase regulator activity"/>
    <property type="evidence" value="ECO:0007669"/>
    <property type="project" value="TreeGrafter"/>
</dbReference>
<dbReference type="PANTHER" id="PTHR23346">
    <property type="entry name" value="TRANSLATIONAL ACTIVATOR GCN1-RELATED"/>
    <property type="match status" value="1"/>
</dbReference>
<dbReference type="CDD" id="cd18425">
    <property type="entry name" value="BTB_POZ_KCNV2"/>
    <property type="match status" value="1"/>
</dbReference>
<feature type="domain" description="TOG" evidence="25">
    <location>
        <begin position="2792"/>
        <end position="3018"/>
    </location>
</feature>
<accession>A0A4Z2BC30</accession>
<comment type="similarity">
    <text evidence="2">Belongs to the GCN1 family.</text>
</comment>
<dbReference type="InterPro" id="IPR005821">
    <property type="entry name" value="Ion_trans_dom"/>
</dbReference>
<keyword evidence="11" id="KW-0630">Potassium</keyword>
<dbReference type="InterPro" id="IPR011333">
    <property type="entry name" value="SKP1/BTB/POZ_sf"/>
</dbReference>
<evidence type="ECO:0000256" key="15">
    <source>
        <dbReference type="ARBA" id="ARBA00023180"/>
    </source>
</evidence>
<dbReference type="Pfam" id="PF02985">
    <property type="entry name" value="HEAT"/>
    <property type="match status" value="1"/>
</dbReference>
<comment type="subcellular location">
    <subcellularLocation>
        <location evidence="1">Cell membrane</location>
        <topology evidence="1">Multi-pass membrane protein</topology>
    </subcellularLocation>
</comment>
<dbReference type="Pfam" id="PF24987">
    <property type="entry name" value="HEAT_EF3_N"/>
    <property type="match status" value="2"/>
</dbReference>
<dbReference type="FunFam" id="1.25.10.10:FF:000162">
    <property type="entry name" value="GCN1, eIF2 alpha kinase activator homolog"/>
    <property type="match status" value="1"/>
</dbReference>
<evidence type="ECO:0000256" key="2">
    <source>
        <dbReference type="ARBA" id="ARBA00007366"/>
    </source>
</evidence>
<keyword evidence="23" id="KW-0175">Coiled coil</keyword>
<gene>
    <name evidence="26" type="ORF">fugu_004218</name>
</gene>
<keyword evidence="7 24" id="KW-0812">Transmembrane</keyword>
<feature type="transmembrane region" description="Helical" evidence="24">
    <location>
        <begin position="434"/>
        <end position="452"/>
    </location>
</feature>
<feature type="repeat" description="HEAT" evidence="22">
    <location>
        <begin position="2541"/>
        <end position="2578"/>
    </location>
</feature>
<keyword evidence="14 24" id="KW-0472">Membrane</keyword>
<dbReference type="Pfam" id="PF23271">
    <property type="entry name" value="HEAT_GCN1"/>
    <property type="match status" value="1"/>
</dbReference>
<feature type="domain" description="TOG" evidence="25">
    <location>
        <begin position="1900"/>
        <end position="2133"/>
    </location>
</feature>
<evidence type="ECO:0000256" key="12">
    <source>
        <dbReference type="ARBA" id="ARBA00022989"/>
    </source>
</evidence>
<dbReference type="Pfam" id="PF25801">
    <property type="entry name" value="HEAT_GCN1_C_2"/>
    <property type="match status" value="1"/>
</dbReference>
<evidence type="ECO:0000256" key="14">
    <source>
        <dbReference type="ARBA" id="ARBA00023136"/>
    </source>
</evidence>
<keyword evidence="5" id="KW-0633">Potassium transport</keyword>
<dbReference type="InterPro" id="IPR016024">
    <property type="entry name" value="ARM-type_fold"/>
</dbReference>
<evidence type="ECO:0000256" key="7">
    <source>
        <dbReference type="ARBA" id="ARBA00022692"/>
    </source>
</evidence>
<dbReference type="Gene3D" id="1.25.10.10">
    <property type="entry name" value="Leucine-rich Repeat Variant"/>
    <property type="match status" value="5"/>
</dbReference>
<keyword evidence="3" id="KW-0813">Transport</keyword>
<organism evidence="26 27">
    <name type="scientific">Takifugu bimaculatus</name>
    <dbReference type="NCBI Taxonomy" id="433685"/>
    <lineage>
        <taxon>Eukaryota</taxon>
        <taxon>Metazoa</taxon>
        <taxon>Chordata</taxon>
        <taxon>Craniata</taxon>
        <taxon>Vertebrata</taxon>
        <taxon>Euteleostomi</taxon>
        <taxon>Actinopterygii</taxon>
        <taxon>Neopterygii</taxon>
        <taxon>Teleostei</taxon>
        <taxon>Neoteleostei</taxon>
        <taxon>Acanthomorphata</taxon>
        <taxon>Eupercaria</taxon>
        <taxon>Tetraodontiformes</taxon>
        <taxon>Tetradontoidea</taxon>
        <taxon>Tetraodontidae</taxon>
        <taxon>Takifugu</taxon>
    </lineage>
</organism>
<reference evidence="26 27" key="1">
    <citation type="submission" date="2019-04" db="EMBL/GenBank/DDBJ databases">
        <title>The sequence and de novo assembly of Takifugu bimaculatus genome using PacBio and Hi-C technologies.</title>
        <authorList>
            <person name="Xu P."/>
            <person name="Liu B."/>
            <person name="Zhou Z."/>
        </authorList>
    </citation>
    <scope>NUCLEOTIDE SEQUENCE [LARGE SCALE GENOMIC DNA]</scope>
    <source>
        <strain evidence="26">TB-2018</strain>
        <tissue evidence="26">Muscle</tissue>
    </source>
</reference>
<dbReference type="GO" id="GO:0005829">
    <property type="term" value="C:cytosol"/>
    <property type="evidence" value="ECO:0007669"/>
    <property type="project" value="TreeGrafter"/>
</dbReference>
<dbReference type="InterPro" id="IPR003968">
    <property type="entry name" value="K_chnl_volt-dep_Kv"/>
</dbReference>
<evidence type="ECO:0000256" key="19">
    <source>
        <dbReference type="ARBA" id="ARBA00065708"/>
    </source>
</evidence>
<dbReference type="Gene3D" id="1.10.287.70">
    <property type="match status" value="1"/>
</dbReference>
<name>A0A4Z2BC30_9TELE</name>
<dbReference type="Pfam" id="PF00520">
    <property type="entry name" value="Ion_trans"/>
    <property type="match status" value="1"/>
</dbReference>
<keyword evidence="27" id="KW-1185">Reference proteome</keyword>
<evidence type="ECO:0000256" key="8">
    <source>
        <dbReference type="ARBA" id="ARBA00022737"/>
    </source>
</evidence>
<evidence type="ECO:0000256" key="11">
    <source>
        <dbReference type="ARBA" id="ARBA00022958"/>
    </source>
</evidence>
<dbReference type="GO" id="GO:0051260">
    <property type="term" value="P:protein homooligomerization"/>
    <property type="evidence" value="ECO:0007669"/>
    <property type="project" value="InterPro"/>
</dbReference>
<keyword evidence="10" id="KW-0851">Voltage-gated channel</keyword>
<dbReference type="PRINTS" id="PR01491">
    <property type="entry name" value="KVCHANNEL"/>
</dbReference>
<evidence type="ECO:0000256" key="4">
    <source>
        <dbReference type="ARBA" id="ARBA00022475"/>
    </source>
</evidence>
<evidence type="ECO:0000313" key="26">
    <source>
        <dbReference type="EMBL" id="TNM89984.1"/>
    </source>
</evidence>
<dbReference type="InterPro" id="IPR057546">
    <property type="entry name" value="HEAT_GCN1"/>
</dbReference>
<comment type="caution">
    <text evidence="26">The sequence shown here is derived from an EMBL/GenBank/DDBJ whole genome shotgun (WGS) entry which is preliminary data.</text>
</comment>
<evidence type="ECO:0000256" key="21">
    <source>
        <dbReference type="ARBA" id="ARBA00076754"/>
    </source>
</evidence>
<dbReference type="SUPFAM" id="SSF48371">
    <property type="entry name" value="ARM repeat"/>
    <property type="match status" value="4"/>
</dbReference>
<dbReference type="Gene3D" id="1.20.120.350">
    <property type="entry name" value="Voltage-gated potassium channels. Chain C"/>
    <property type="match status" value="1"/>
</dbReference>
<dbReference type="FunFam" id="1.25.10.10:FF:000096">
    <property type="entry name" value="eIF-2-alpha kinase activator gcn1"/>
    <property type="match status" value="1"/>
</dbReference>
<feature type="transmembrane region" description="Helical" evidence="24">
    <location>
        <begin position="245"/>
        <end position="263"/>
    </location>
</feature>
<dbReference type="FunFam" id="1.10.287.70:FF:000005">
    <property type="entry name" value="potassium voltage-gated channel subfamily G member 1"/>
    <property type="match status" value="1"/>
</dbReference>
<dbReference type="GO" id="GO:0006417">
    <property type="term" value="P:regulation of translation"/>
    <property type="evidence" value="ECO:0007669"/>
    <property type="project" value="TreeGrafter"/>
</dbReference>
<dbReference type="Pfam" id="PF24984">
    <property type="entry name" value="HEAT_EF3_GNC1"/>
    <property type="match status" value="1"/>
</dbReference>
<dbReference type="Pfam" id="PF24993">
    <property type="entry name" value="GNC1_N"/>
    <property type="match status" value="1"/>
</dbReference>
<keyword evidence="8" id="KW-0677">Repeat</keyword>
<dbReference type="Gene3D" id="3.30.710.10">
    <property type="entry name" value="Potassium Channel Kv1.1, Chain A"/>
    <property type="match status" value="1"/>
</dbReference>
<dbReference type="InterPro" id="IPR027359">
    <property type="entry name" value="Volt_channel_dom_sf"/>
</dbReference>
<evidence type="ECO:0000256" key="9">
    <source>
        <dbReference type="ARBA" id="ARBA00022826"/>
    </source>
</evidence>
<dbReference type="GO" id="GO:0005249">
    <property type="term" value="F:voltage-gated potassium channel activity"/>
    <property type="evidence" value="ECO:0007669"/>
    <property type="project" value="InterPro"/>
</dbReference>
<dbReference type="GO" id="GO:0034198">
    <property type="term" value="P:cellular response to amino acid starvation"/>
    <property type="evidence" value="ECO:0007669"/>
    <property type="project" value="TreeGrafter"/>
</dbReference>
<keyword evidence="13" id="KW-0406">Ion transport</keyword>
<dbReference type="SMART" id="SM01349">
    <property type="entry name" value="TOG"/>
    <property type="match status" value="2"/>
</dbReference>
<keyword evidence="12 24" id="KW-1133">Transmembrane helix</keyword>
<evidence type="ECO:0000256" key="24">
    <source>
        <dbReference type="SAM" id="Phobius"/>
    </source>
</evidence>
<dbReference type="FunFam" id="3.30.710.10:FF:000093">
    <property type="entry name" value="Potassium voltage-gated channel subfamily V member 2"/>
    <property type="match status" value="1"/>
</dbReference>
<evidence type="ECO:0000313" key="27">
    <source>
        <dbReference type="Proteomes" id="UP000516260"/>
    </source>
</evidence>
<feature type="transmembrane region" description="Helical" evidence="24">
    <location>
        <begin position="459"/>
        <end position="480"/>
    </location>
</feature>
<dbReference type="Pfam" id="PF02214">
    <property type="entry name" value="BTB_2"/>
    <property type="match status" value="1"/>
</dbReference>
<keyword evidence="16" id="KW-0407">Ion channel</keyword>
<feature type="repeat" description="HEAT" evidence="22">
    <location>
        <begin position="2193"/>
        <end position="2231"/>
    </location>
</feature>
<dbReference type="PANTHER" id="PTHR23346:SF7">
    <property type="entry name" value="STALLED RIBOSOME SENSOR GCN1"/>
    <property type="match status" value="1"/>
</dbReference>
<dbReference type="PROSITE" id="PS50077">
    <property type="entry name" value="HEAT_REPEAT"/>
    <property type="match status" value="4"/>
</dbReference>
<protein>
    <recommendedName>
        <fullName evidence="20">Potassium voltage-gated channel subfamily V member 2</fullName>
    </recommendedName>
    <alternativeName>
        <fullName evidence="21">Voltage-gated potassium channel subunit Kv8.2</fullName>
    </alternativeName>
</protein>
<evidence type="ECO:0000256" key="23">
    <source>
        <dbReference type="SAM" id="Coils"/>
    </source>
</evidence>
<evidence type="ECO:0000256" key="3">
    <source>
        <dbReference type="ARBA" id="ARBA00022448"/>
    </source>
</evidence>
<dbReference type="SUPFAM" id="SSF81324">
    <property type="entry name" value="Voltage-gated potassium channels"/>
    <property type="match status" value="1"/>
</dbReference>
<dbReference type="InterPro" id="IPR011989">
    <property type="entry name" value="ARM-like"/>
</dbReference>
<evidence type="ECO:0000256" key="10">
    <source>
        <dbReference type="ARBA" id="ARBA00022882"/>
    </source>
</evidence>
<evidence type="ECO:0000256" key="18">
    <source>
        <dbReference type="ARBA" id="ARBA00060936"/>
    </source>
</evidence>
<evidence type="ECO:0000256" key="13">
    <source>
        <dbReference type="ARBA" id="ARBA00023065"/>
    </source>
</evidence>
<dbReference type="InterPro" id="IPR003971">
    <property type="entry name" value="K_chnl_volt-dep_Kv5/Kv9"/>
</dbReference>
<dbReference type="FunFam" id="1.20.120.350:FF:000042">
    <property type="entry name" value="Potassium voltage-gated channel subfamily V member 2"/>
    <property type="match status" value="1"/>
</dbReference>